<name>A0A1D3SNX1_PLAMA</name>
<keyword evidence="3" id="KW-1185">Reference proteome</keyword>
<dbReference type="KEGG" id="pmal:PMUG01_12020000"/>
<dbReference type="Proteomes" id="UP000219813">
    <property type="component" value="Chromosome 12"/>
</dbReference>
<evidence type="ECO:0000313" key="2">
    <source>
        <dbReference type="EMBL" id="SCO93612.1"/>
    </source>
</evidence>
<feature type="compositionally biased region" description="Polar residues" evidence="1">
    <location>
        <begin position="1007"/>
        <end position="1021"/>
    </location>
</feature>
<feature type="compositionally biased region" description="Low complexity" evidence="1">
    <location>
        <begin position="278"/>
        <end position="303"/>
    </location>
</feature>
<feature type="compositionally biased region" description="Polar residues" evidence="1">
    <location>
        <begin position="1051"/>
        <end position="1060"/>
    </location>
</feature>
<feature type="compositionally biased region" description="Basic residues" evidence="1">
    <location>
        <begin position="183"/>
        <end position="193"/>
    </location>
</feature>
<reference evidence="2 3" key="1">
    <citation type="submission" date="2016-06" db="EMBL/GenBank/DDBJ databases">
        <authorList>
            <consortium name="Pathogen Informatics"/>
        </authorList>
    </citation>
    <scope>NUCLEOTIDE SEQUENCE [LARGE SCALE GENOMIC DNA]</scope>
</reference>
<dbReference type="VEuPathDB" id="PlasmoDB:PmUG01_12020000"/>
<dbReference type="RefSeq" id="XP_028862894.1">
    <property type="nucleotide sequence ID" value="XM_029006402.1"/>
</dbReference>
<dbReference type="OrthoDB" id="372210at2759"/>
<feature type="compositionally biased region" description="Basic and acidic residues" evidence="1">
    <location>
        <begin position="761"/>
        <end position="791"/>
    </location>
</feature>
<accession>A0A1D3SNX1</accession>
<dbReference type="GeneID" id="39870194"/>
<feature type="region of interest" description="Disordered" evidence="1">
    <location>
        <begin position="183"/>
        <end position="212"/>
    </location>
</feature>
<protein>
    <submittedName>
        <fullName evidence="2">Uncharacterized protein</fullName>
    </submittedName>
</protein>
<evidence type="ECO:0000313" key="3">
    <source>
        <dbReference type="Proteomes" id="UP000219813"/>
    </source>
</evidence>
<feature type="region of interest" description="Disordered" evidence="1">
    <location>
        <begin position="1519"/>
        <end position="1542"/>
    </location>
</feature>
<feature type="compositionally biased region" description="Low complexity" evidence="1">
    <location>
        <begin position="710"/>
        <end position="751"/>
    </location>
</feature>
<feature type="compositionally biased region" description="Low complexity" evidence="1">
    <location>
        <begin position="689"/>
        <end position="702"/>
    </location>
</feature>
<feature type="compositionally biased region" description="Basic and acidic residues" evidence="1">
    <location>
        <begin position="194"/>
        <end position="209"/>
    </location>
</feature>
<evidence type="ECO:0000256" key="1">
    <source>
        <dbReference type="SAM" id="MobiDB-lite"/>
    </source>
</evidence>
<gene>
    <name evidence="2" type="primary">PmUG01_12020000</name>
    <name evidence="2" type="ORF">PMUG01_12020000</name>
</gene>
<feature type="region of interest" description="Disordered" evidence="1">
    <location>
        <begin position="278"/>
        <end position="307"/>
    </location>
</feature>
<organism evidence="2 3">
    <name type="scientific">Plasmodium malariae</name>
    <dbReference type="NCBI Taxonomy" id="5858"/>
    <lineage>
        <taxon>Eukaryota</taxon>
        <taxon>Sar</taxon>
        <taxon>Alveolata</taxon>
        <taxon>Apicomplexa</taxon>
        <taxon>Aconoidasida</taxon>
        <taxon>Haemosporida</taxon>
        <taxon>Plasmodiidae</taxon>
        <taxon>Plasmodium</taxon>
        <taxon>Plasmodium (Plasmodium)</taxon>
    </lineage>
</organism>
<dbReference type="EMBL" id="LT594633">
    <property type="protein sequence ID" value="SCO93612.1"/>
    <property type="molecule type" value="Genomic_DNA"/>
</dbReference>
<dbReference type="OMA" id="MYSNSPI"/>
<feature type="compositionally biased region" description="Low complexity" evidence="1">
    <location>
        <begin position="1032"/>
        <end position="1050"/>
    </location>
</feature>
<feature type="region of interest" description="Disordered" evidence="1">
    <location>
        <begin position="1178"/>
        <end position="1204"/>
    </location>
</feature>
<sequence>MITDRSDQMDIEYYGKLHHVKVMDVATIRDYTQNGMKYSVVSNTQSNKYICLYINNEKDVCNREEVSSLLKMGTKCLQNNSNINEYYDFGIIKLHKINNKNCKKVNSYIKCVSKKLSSFSKNIEKVKSCKIFHSDNNKYNKYSHLRIHRMNQRITASKKSKLWKQYGNTDNRDISNILKLLKRRKKKKKKRKEKEKEKLEQKQVQKQRQEQMQISGISISEMIQFPNKNEPQKNALIIGKKQVKDFRIYNIIKPLQHHKWGKNEDVRKLVKLTDSINVSNRHNSNSNNNANNISNNRKSNCKSSEIEAHSNHKDVENISAHDVNVKYVVCKRKRKIAKLNELLVEEENVENNINVKKYNNNDDTCCPIYIKKIRENNSSIFAKHRGVTFFKQDFINNLKKELKRHIKIYIHKKILNGKNVTSYKDKKNNNARLHTIMRRINGGYIQHNPVLFFNSYEFENMSNIYYSYLSILFKKFVNYYLFACKWKCIKGYGEKDFLKKIIYSSNMRYFFMLYGFIAINKFYNEYARIYYLMCLKRDVNICLIRNGRGSIKWGQDDAKGNIVSISTSRFSKLSEQKDGSDHGDNEYNNYDVSCMNRITVDKRFILMGECTDRITNKRKVTPFYTNGEKEEIRRRGNKYINKRSDNILEHVKDHINFDDAYYGNGKKITTRDCICRLSGNNWRHFSGSNYTNNDSNCNNENGNQRESSECENNGNGSYNNSENSNRHSSSGGRNCNNRSNSSSGDNNDENNGGQGSGGRGSGDRGNGDRGNGERGNGDKNNDGDKNNKENKSSSSNNSNDNENENDTKNGDQNGSKNESQNGSTNGDQNDSKNENQNGSTNGDQNGNTNERQNGNTNERQNGSTHEGQNGITNEGQNCVDKENKQGNNNMSIQKNEHENYYKLIREIEFLEKNENMKECLNKEKNEGTDTFLYGDTKERKLMNAENFIVRQEKGNVENEEEESSVEVNTLLNKETPFLDINQIIIHTSSNCVNQPLKLPLLPEMSHPNSFSSHSPRSINVCSSGSASGGSNSGSSSSSSGSSSSSSNKSSTPKNYTNQLNDPDFEEACDIRLMNTPENMKFSQSPPTSSLHASCLHLTDVNELVLSPNQQMYSNSPIKSPNTPLTPTSPLFESNYNAENIEKVNSNYLVSSPYRNDIFSEFDMLGSFFESLDELENRSDCTESSSNDNGKHGNDFSLDMNTQRTKKTNIQKDEVIYNFKKDNYKKVFHAWCNKGKHELNYDNKKFTSVMEWINYVEELMFHEEEGKNKGLEDEEDMKTDTPLSCFNEENDGHVSDNINSNINGNISGNISGNVSGNISGNVSGNISGNVSGNISGNVSGNVSGNISGYISSYISANFSDNMCEYDNENDTGADTIEHMDSHDEYYKDNDVHNFGVNSFNVKNINIYGDDNYENRHDDHSHENNQMFVDAMNSNSHYNDSFSNNNGCRENLLPQYNSAEDNITYNDDFKQNDDNCFSSYLLNNEQLRNNSCGVIGGGSSNGNAIDSNCFVWDYDLSEKEDVNNNNSNSNSSNNTSAVSNSKDNDFDINVVGEGSIKTQNSTSSENIISSNFVG</sequence>
<feature type="compositionally biased region" description="Low complexity" evidence="1">
    <location>
        <begin position="1521"/>
        <end position="1539"/>
    </location>
</feature>
<feature type="region of interest" description="Disordered" evidence="1">
    <location>
        <begin position="686"/>
        <end position="893"/>
    </location>
</feature>
<proteinExistence type="predicted"/>
<feature type="compositionally biased region" description="Polar residues" evidence="1">
    <location>
        <begin position="812"/>
        <end position="876"/>
    </location>
</feature>
<feature type="region of interest" description="Disordered" evidence="1">
    <location>
        <begin position="1007"/>
        <end position="1062"/>
    </location>
</feature>